<dbReference type="RefSeq" id="WP_007711014.1">
    <property type="nucleotide sequence ID" value="NZ_BAABXR010000001.1"/>
</dbReference>
<dbReference type="HAMAP" id="MF_01845">
    <property type="entry name" value="UPF0597"/>
    <property type="match status" value="1"/>
</dbReference>
<dbReference type="PIRSF" id="PIRSF006054">
    <property type="entry name" value="UCP006054"/>
    <property type="match status" value="1"/>
</dbReference>
<sequence>MHELTELIKNDMKPALGVTEPGAIAFAVSTARSYLKGDVKKILIKLNSGMYKNAYTCGIPGSSHVGNLYAAALGAVAGVPQKGLESLADVTEADNEAAEKMVAAGMVEAQMTEITSRIFIEASVETESGEAVVTIRDSHTNIVRIAVNGEVVFSGEEKRGTEAVEKPLIHSYTLEQIYEYSSTVDVEEIRFIMDAFKMNYELFEEGLKNPRTTYARYLLKKNGGEIFSADEQKTASLLCNAAIEARVIGLDKPAMSITGSGAHGIIATLPLYAVAKVKGLPDEKLLRATALSYLVCMYIKEYSGKLSAFCGCGIAAGTGMACGLVYLKDGTVDMMAKTVNNMASSLTGMICDGGNKGCTMKGVVAVDAAFQSVDFAMQGIFIDNVHGINGMTPEETMHNMGLIASPGMVETEGVIVGIMREK</sequence>
<dbReference type="AlphaFoldDB" id="A0A413FBL1"/>
<dbReference type="PANTHER" id="PTHR30501:SF2">
    <property type="entry name" value="UPF0597 PROTEIN YHAM"/>
    <property type="match status" value="1"/>
</dbReference>
<dbReference type="OrthoDB" id="41906at2"/>
<organism evidence="3 4">
    <name type="scientific">Enterocloster asparagiformis</name>
    <dbReference type="NCBI Taxonomy" id="333367"/>
    <lineage>
        <taxon>Bacteria</taxon>
        <taxon>Bacillati</taxon>
        <taxon>Bacillota</taxon>
        <taxon>Clostridia</taxon>
        <taxon>Lachnospirales</taxon>
        <taxon>Lachnospiraceae</taxon>
        <taxon>Enterocloster</taxon>
    </lineage>
</organism>
<dbReference type="Proteomes" id="UP000283880">
    <property type="component" value="Unassembled WGS sequence"/>
</dbReference>
<dbReference type="InterPro" id="IPR005130">
    <property type="entry name" value="Ser_deHydtase-like_asu"/>
</dbReference>
<feature type="domain" description="Serine dehydratase-like alpha subunit" evidence="2">
    <location>
        <begin position="82"/>
        <end position="415"/>
    </location>
</feature>
<name>A0A413FBL1_9FIRM</name>
<gene>
    <name evidence="3" type="ORF">DWV29_18665</name>
</gene>
<protein>
    <recommendedName>
        <fullName evidence="1">UPF0597 protein DWV29_18665</fullName>
    </recommendedName>
</protein>
<comment type="similarity">
    <text evidence="1">Belongs to the UPF0597 family.</text>
</comment>
<evidence type="ECO:0000259" key="2">
    <source>
        <dbReference type="Pfam" id="PF03313"/>
    </source>
</evidence>
<reference evidence="3 4" key="1">
    <citation type="submission" date="2018-08" db="EMBL/GenBank/DDBJ databases">
        <title>A genome reference for cultivated species of the human gut microbiota.</title>
        <authorList>
            <person name="Zou Y."/>
            <person name="Xue W."/>
            <person name="Luo G."/>
        </authorList>
    </citation>
    <scope>NUCLEOTIDE SEQUENCE [LARGE SCALE GENOMIC DNA]</scope>
    <source>
        <strain evidence="3 4">AF04-15</strain>
    </source>
</reference>
<dbReference type="GO" id="GO:0080146">
    <property type="term" value="F:L-cysteine desulfhydrase activity"/>
    <property type="evidence" value="ECO:0007669"/>
    <property type="project" value="TreeGrafter"/>
</dbReference>
<dbReference type="Pfam" id="PF03313">
    <property type="entry name" value="SDH_alpha"/>
    <property type="match status" value="1"/>
</dbReference>
<evidence type="ECO:0000313" key="3">
    <source>
        <dbReference type="EMBL" id="RGX26604.1"/>
    </source>
</evidence>
<evidence type="ECO:0000313" key="4">
    <source>
        <dbReference type="Proteomes" id="UP000283880"/>
    </source>
</evidence>
<dbReference type="InterPro" id="IPR021144">
    <property type="entry name" value="UPF0597"/>
</dbReference>
<accession>A0A413FBL1</accession>
<dbReference type="GO" id="GO:0019450">
    <property type="term" value="P:L-cysteine catabolic process to pyruvate"/>
    <property type="evidence" value="ECO:0007669"/>
    <property type="project" value="TreeGrafter"/>
</dbReference>
<dbReference type="PANTHER" id="PTHR30501">
    <property type="entry name" value="UPF0597 PROTEIN YHAM"/>
    <property type="match status" value="1"/>
</dbReference>
<comment type="caution">
    <text evidence="3">The sequence shown here is derived from an EMBL/GenBank/DDBJ whole genome shotgun (WGS) entry which is preliminary data.</text>
</comment>
<dbReference type="EMBL" id="QSBM01000015">
    <property type="protein sequence ID" value="RGX26604.1"/>
    <property type="molecule type" value="Genomic_DNA"/>
</dbReference>
<proteinExistence type="inferred from homology"/>
<evidence type="ECO:0000256" key="1">
    <source>
        <dbReference type="HAMAP-Rule" id="MF_01845"/>
    </source>
</evidence>